<dbReference type="Pfam" id="PF00293">
    <property type="entry name" value="NUDIX"/>
    <property type="match status" value="1"/>
</dbReference>
<dbReference type="AlphaFoldDB" id="A0A844Y1B4"/>
<evidence type="ECO:0000256" key="6">
    <source>
        <dbReference type="ARBA" id="ARBA00023211"/>
    </source>
</evidence>
<evidence type="ECO:0000256" key="4">
    <source>
        <dbReference type="ARBA" id="ARBA00022801"/>
    </source>
</evidence>
<dbReference type="EMBL" id="WTYF01000004">
    <property type="protein sequence ID" value="MXO51339.1"/>
    <property type="molecule type" value="Genomic_DNA"/>
</dbReference>
<dbReference type="Proteomes" id="UP000444185">
    <property type="component" value="Unassembled WGS sequence"/>
</dbReference>
<sequence length="259" mass="28333">MSAPDQTVEPIPAATLVIFRKGRTGPDPQILMTVRSRNMSFAGGMAVFPGGRVDPQDRALARTLASHDREDEVAHRIAAIRETLEETGLALGLTGDMDAGRAAEARAMLLERGELAPVLASFDLTLDLDALTPFARWLPLGLAHNRIFDTMFYLADLGTGAVEVEVDETENTRLFWVSAREALAMADTGEIALIFPTRRNLERLAQFASFDEARDHARATPVRTITPEIVKEAEGSFLTIPDDLGYPVTREQLTSAMRG</sequence>
<dbReference type="CDD" id="cd18870">
    <property type="entry name" value="NUDIX_AcylCoAdiphos_Nudt19"/>
    <property type="match status" value="1"/>
</dbReference>
<organism evidence="8 9">
    <name type="scientific">Qipengyuania gaetbuli</name>
    <dbReference type="NCBI Taxonomy" id="266952"/>
    <lineage>
        <taxon>Bacteria</taxon>
        <taxon>Pseudomonadati</taxon>
        <taxon>Pseudomonadota</taxon>
        <taxon>Alphaproteobacteria</taxon>
        <taxon>Sphingomonadales</taxon>
        <taxon>Erythrobacteraceae</taxon>
        <taxon>Qipengyuania</taxon>
    </lineage>
</organism>
<keyword evidence="5" id="KW-0460">Magnesium</keyword>
<dbReference type="GO" id="GO:0016818">
    <property type="term" value="F:hydrolase activity, acting on acid anhydrides, in phosphorus-containing anhydrides"/>
    <property type="evidence" value="ECO:0007669"/>
    <property type="project" value="InterPro"/>
</dbReference>
<dbReference type="InterPro" id="IPR039121">
    <property type="entry name" value="NUDT19"/>
</dbReference>
<dbReference type="RefSeq" id="WP_160608031.1">
    <property type="nucleotide sequence ID" value="NZ_WTYF01000004.1"/>
</dbReference>
<evidence type="ECO:0000256" key="1">
    <source>
        <dbReference type="ARBA" id="ARBA00001936"/>
    </source>
</evidence>
<dbReference type="InterPro" id="IPR015797">
    <property type="entry name" value="NUDIX_hydrolase-like_dom_sf"/>
</dbReference>
<reference evidence="8 9" key="1">
    <citation type="submission" date="2019-12" db="EMBL/GenBank/DDBJ databases">
        <title>Genomic-based taxomic classification of the family Erythrobacteraceae.</title>
        <authorList>
            <person name="Xu L."/>
        </authorList>
    </citation>
    <scope>NUCLEOTIDE SEQUENCE [LARGE SCALE GENOMIC DNA]</scope>
    <source>
        <strain evidence="8 9">DSM 16225</strain>
    </source>
</reference>
<comment type="cofactor">
    <cofactor evidence="2">
        <name>Mg(2+)</name>
        <dbReference type="ChEBI" id="CHEBI:18420"/>
    </cofactor>
</comment>
<comment type="cofactor">
    <cofactor evidence="1">
        <name>Mn(2+)</name>
        <dbReference type="ChEBI" id="CHEBI:29035"/>
    </cofactor>
</comment>
<dbReference type="PANTHER" id="PTHR12318:SF0">
    <property type="entry name" value="ACYL-COENZYME A DIPHOSPHATASE NUDT19"/>
    <property type="match status" value="1"/>
</dbReference>
<dbReference type="PANTHER" id="PTHR12318">
    <property type="entry name" value="TESTOSTERONE-REGULATED PROTEIN RP2"/>
    <property type="match status" value="1"/>
</dbReference>
<name>A0A844Y1B4_9SPHN</name>
<feature type="domain" description="Nudix hydrolase" evidence="7">
    <location>
        <begin position="9"/>
        <end position="199"/>
    </location>
</feature>
<accession>A0A844Y1B4</accession>
<keyword evidence="3" id="KW-0479">Metal-binding</keyword>
<proteinExistence type="predicted"/>
<dbReference type="OrthoDB" id="7183442at2"/>
<gene>
    <name evidence="8" type="ORF">GRI42_08485</name>
</gene>
<keyword evidence="4" id="KW-0378">Hydrolase</keyword>
<dbReference type="InterPro" id="IPR000086">
    <property type="entry name" value="NUDIX_hydrolase_dom"/>
</dbReference>
<dbReference type="PROSITE" id="PS51462">
    <property type="entry name" value="NUDIX"/>
    <property type="match status" value="1"/>
</dbReference>
<protein>
    <submittedName>
        <fullName evidence="8">NUDIX domain-containing protein</fullName>
    </submittedName>
</protein>
<keyword evidence="6" id="KW-0464">Manganese</keyword>
<evidence type="ECO:0000256" key="3">
    <source>
        <dbReference type="ARBA" id="ARBA00022723"/>
    </source>
</evidence>
<evidence type="ECO:0000259" key="7">
    <source>
        <dbReference type="PROSITE" id="PS51462"/>
    </source>
</evidence>
<dbReference type="GO" id="GO:0046872">
    <property type="term" value="F:metal ion binding"/>
    <property type="evidence" value="ECO:0007669"/>
    <property type="project" value="UniProtKB-KW"/>
</dbReference>
<comment type="caution">
    <text evidence="8">The sequence shown here is derived from an EMBL/GenBank/DDBJ whole genome shotgun (WGS) entry which is preliminary data.</text>
</comment>
<evidence type="ECO:0000256" key="2">
    <source>
        <dbReference type="ARBA" id="ARBA00001946"/>
    </source>
</evidence>
<dbReference type="Gene3D" id="3.90.79.10">
    <property type="entry name" value="Nucleoside Triphosphate Pyrophosphohydrolase"/>
    <property type="match status" value="1"/>
</dbReference>
<evidence type="ECO:0000313" key="8">
    <source>
        <dbReference type="EMBL" id="MXO51339.1"/>
    </source>
</evidence>
<evidence type="ECO:0000313" key="9">
    <source>
        <dbReference type="Proteomes" id="UP000444185"/>
    </source>
</evidence>
<dbReference type="SUPFAM" id="SSF55811">
    <property type="entry name" value="Nudix"/>
    <property type="match status" value="1"/>
</dbReference>
<evidence type="ECO:0000256" key="5">
    <source>
        <dbReference type="ARBA" id="ARBA00022842"/>
    </source>
</evidence>
<keyword evidence="9" id="KW-1185">Reference proteome</keyword>